<organism evidence="3 4">
    <name type="scientific">Listeria grayi FSL F6-1183</name>
    <dbReference type="NCBI Taxonomy" id="1265827"/>
    <lineage>
        <taxon>Bacteria</taxon>
        <taxon>Bacillati</taxon>
        <taxon>Bacillota</taxon>
        <taxon>Bacilli</taxon>
        <taxon>Bacillales</taxon>
        <taxon>Listeriaceae</taxon>
        <taxon>Listeria</taxon>
    </lineage>
</organism>
<dbReference type="GO" id="GO:0005948">
    <property type="term" value="C:acetolactate synthase complex"/>
    <property type="evidence" value="ECO:0007669"/>
    <property type="project" value="TreeGrafter"/>
</dbReference>
<dbReference type="InterPro" id="IPR045229">
    <property type="entry name" value="TPP_enz"/>
</dbReference>
<evidence type="ECO:0000313" key="3">
    <source>
        <dbReference type="EMBL" id="EUJ29251.1"/>
    </source>
</evidence>
<dbReference type="SUPFAM" id="SSF52518">
    <property type="entry name" value="Thiamin diphosphate-binding fold (THDP-binding)"/>
    <property type="match status" value="1"/>
</dbReference>
<dbReference type="AlphaFoldDB" id="A0A829R7Y7"/>
<keyword evidence="3" id="KW-0808">Transferase</keyword>
<name>A0A829R7Y7_LISGR</name>
<comment type="caution">
    <text evidence="3">The sequence shown here is derived from an EMBL/GenBank/DDBJ whole genome shotgun (WGS) entry which is preliminary data.</text>
</comment>
<dbReference type="Gene3D" id="3.40.50.970">
    <property type="match status" value="1"/>
</dbReference>
<sequence length="78" mass="8321">MEKAKEAQATKSGADLVVDTLINQGVTHVFGIPGAKIDKVFDVMADRGPELIVSRHEQNAAFMAAAIGRLQGNQGLSW</sequence>
<protein>
    <submittedName>
        <fullName evidence="3">Acetolactate synthase</fullName>
        <ecNumber evidence="3">2.2.1.6</ecNumber>
    </submittedName>
</protein>
<dbReference type="PANTHER" id="PTHR18968:SF129">
    <property type="entry name" value="ACETOLACTATE SYNTHASE"/>
    <property type="match status" value="1"/>
</dbReference>
<accession>A0A829R7Y7</accession>
<dbReference type="Proteomes" id="UP000019251">
    <property type="component" value="Unassembled WGS sequence"/>
</dbReference>
<dbReference type="PANTHER" id="PTHR18968">
    <property type="entry name" value="THIAMINE PYROPHOSPHATE ENZYMES"/>
    <property type="match status" value="1"/>
</dbReference>
<comment type="similarity">
    <text evidence="1">Belongs to the TPP enzyme family.</text>
</comment>
<dbReference type="InterPro" id="IPR012001">
    <property type="entry name" value="Thiamin_PyroP_enz_TPP-bd_dom"/>
</dbReference>
<dbReference type="GO" id="GO:0009099">
    <property type="term" value="P:L-valine biosynthetic process"/>
    <property type="evidence" value="ECO:0007669"/>
    <property type="project" value="TreeGrafter"/>
</dbReference>
<dbReference type="InterPro" id="IPR029061">
    <property type="entry name" value="THDP-binding"/>
</dbReference>
<proteinExistence type="inferred from homology"/>
<dbReference type="GO" id="GO:0030976">
    <property type="term" value="F:thiamine pyrophosphate binding"/>
    <property type="evidence" value="ECO:0007669"/>
    <property type="project" value="InterPro"/>
</dbReference>
<feature type="domain" description="Thiamine pyrophosphate enzyme N-terminal TPP-binding" evidence="2">
    <location>
        <begin position="12"/>
        <end position="75"/>
    </location>
</feature>
<dbReference type="GO" id="GO:0003984">
    <property type="term" value="F:acetolactate synthase activity"/>
    <property type="evidence" value="ECO:0007669"/>
    <property type="project" value="UniProtKB-EC"/>
</dbReference>
<evidence type="ECO:0000259" key="2">
    <source>
        <dbReference type="Pfam" id="PF02776"/>
    </source>
</evidence>
<dbReference type="GO" id="GO:0050660">
    <property type="term" value="F:flavin adenine dinucleotide binding"/>
    <property type="evidence" value="ECO:0007669"/>
    <property type="project" value="TreeGrafter"/>
</dbReference>
<dbReference type="CDD" id="cd07035">
    <property type="entry name" value="TPP_PYR_POX_like"/>
    <property type="match status" value="1"/>
</dbReference>
<reference evidence="3 4" key="1">
    <citation type="submission" date="2012-12" db="EMBL/GenBank/DDBJ databases">
        <title>Novel taxa of Listeriaceae from agricultural environments in the United States.</title>
        <authorList>
            <person name="den Bakker H.C."/>
            <person name="Allred A."/>
            <person name="Warchocki S."/>
            <person name="Wright E.M."/>
            <person name="Burrell A."/>
            <person name="Nightingale K.K."/>
            <person name="Kephart D."/>
            <person name="Wiedmann M."/>
        </authorList>
    </citation>
    <scope>NUCLEOTIDE SEQUENCE [LARGE SCALE GENOMIC DNA]</scope>
    <source>
        <strain evidence="3 4">FSL F6-1183</strain>
    </source>
</reference>
<dbReference type="EMBL" id="AODG01000005">
    <property type="protein sequence ID" value="EUJ29251.1"/>
    <property type="molecule type" value="Genomic_DNA"/>
</dbReference>
<gene>
    <name evidence="3" type="ORF">LMUR_03953</name>
</gene>
<dbReference type="EC" id="2.2.1.6" evidence="3"/>
<evidence type="ECO:0000313" key="4">
    <source>
        <dbReference type="Proteomes" id="UP000019251"/>
    </source>
</evidence>
<evidence type="ECO:0000256" key="1">
    <source>
        <dbReference type="ARBA" id="ARBA00007812"/>
    </source>
</evidence>
<dbReference type="Pfam" id="PF02776">
    <property type="entry name" value="TPP_enzyme_N"/>
    <property type="match status" value="1"/>
</dbReference>
<dbReference type="GO" id="GO:0009097">
    <property type="term" value="P:isoleucine biosynthetic process"/>
    <property type="evidence" value="ECO:0007669"/>
    <property type="project" value="TreeGrafter"/>
</dbReference>